<dbReference type="CDD" id="cd08262">
    <property type="entry name" value="Zn_ADH8"/>
    <property type="match status" value="1"/>
</dbReference>
<keyword evidence="1" id="KW-0560">Oxidoreductase</keyword>
<keyword evidence="2" id="KW-0479">Metal-binding</keyword>
<comment type="cofactor">
    <cofactor evidence="2">
        <name>Zn(2+)</name>
        <dbReference type="ChEBI" id="CHEBI:29105"/>
    </cofactor>
</comment>
<dbReference type="PANTHER" id="PTHR43189:SF1">
    <property type="entry name" value="ZINC-TYPE ALCOHOL DEHYDROGENASE-LIKE PROTEIN C1198.01"/>
    <property type="match status" value="1"/>
</dbReference>
<evidence type="ECO:0000256" key="2">
    <source>
        <dbReference type="RuleBase" id="RU361277"/>
    </source>
</evidence>
<dbReference type="Pfam" id="PF08240">
    <property type="entry name" value="ADH_N"/>
    <property type="match status" value="1"/>
</dbReference>
<dbReference type="Gene3D" id="3.90.180.10">
    <property type="entry name" value="Medium-chain alcohol dehydrogenases, catalytic domain"/>
    <property type="match status" value="1"/>
</dbReference>
<dbReference type="Gene3D" id="3.40.50.720">
    <property type="entry name" value="NAD(P)-binding Rossmann-like Domain"/>
    <property type="match status" value="1"/>
</dbReference>
<protein>
    <submittedName>
        <fullName evidence="5">Putative zinc-containing alcohol dehydrogenase</fullName>
    </submittedName>
</protein>
<organism evidence="5 6">
    <name type="scientific">Gordonia hirsuta DSM 44140 = NBRC 16056</name>
    <dbReference type="NCBI Taxonomy" id="1121927"/>
    <lineage>
        <taxon>Bacteria</taxon>
        <taxon>Bacillati</taxon>
        <taxon>Actinomycetota</taxon>
        <taxon>Actinomycetes</taxon>
        <taxon>Mycobacteriales</taxon>
        <taxon>Gordoniaceae</taxon>
        <taxon>Gordonia</taxon>
    </lineage>
</organism>
<dbReference type="SUPFAM" id="SSF51735">
    <property type="entry name" value="NAD(P)-binding Rossmann-fold domains"/>
    <property type="match status" value="1"/>
</dbReference>
<dbReference type="EMBL" id="BANT01000018">
    <property type="protein sequence ID" value="GAC57379.1"/>
    <property type="molecule type" value="Genomic_DNA"/>
</dbReference>
<comment type="similarity">
    <text evidence="2">Belongs to the zinc-containing alcohol dehydrogenase family.</text>
</comment>
<evidence type="ECO:0000313" key="6">
    <source>
        <dbReference type="Proteomes" id="UP000053405"/>
    </source>
</evidence>
<dbReference type="PANTHER" id="PTHR43189">
    <property type="entry name" value="ZINC-TYPE ALCOHOL DEHYDROGENASE-LIKE PROTEIN C1198.01-RELATED"/>
    <property type="match status" value="1"/>
</dbReference>
<keyword evidence="6" id="KW-1185">Reference proteome</keyword>
<gene>
    <name evidence="5" type="ORF">GOHSU_18_01340</name>
</gene>
<dbReference type="Proteomes" id="UP000053405">
    <property type="component" value="Unassembled WGS sequence"/>
</dbReference>
<dbReference type="Pfam" id="PF00107">
    <property type="entry name" value="ADH_zinc_N"/>
    <property type="match status" value="1"/>
</dbReference>
<dbReference type="PROSITE" id="PS00059">
    <property type="entry name" value="ADH_ZINC"/>
    <property type="match status" value="1"/>
</dbReference>
<dbReference type="InterPro" id="IPR013149">
    <property type="entry name" value="ADH-like_C"/>
</dbReference>
<dbReference type="GO" id="GO:0008270">
    <property type="term" value="F:zinc ion binding"/>
    <property type="evidence" value="ECO:0007669"/>
    <property type="project" value="InterPro"/>
</dbReference>
<evidence type="ECO:0000256" key="1">
    <source>
        <dbReference type="ARBA" id="ARBA00023002"/>
    </source>
</evidence>
<feature type="domain" description="Alcohol dehydrogenase-like C-terminal" evidence="3">
    <location>
        <begin position="177"/>
        <end position="218"/>
    </location>
</feature>
<feature type="domain" description="Alcohol dehydrogenase-like N-terminal" evidence="4">
    <location>
        <begin position="22"/>
        <end position="139"/>
    </location>
</feature>
<name>L7L8W5_9ACTN</name>
<keyword evidence="2" id="KW-0862">Zinc</keyword>
<dbReference type="AlphaFoldDB" id="L7L8W5"/>
<dbReference type="InterPro" id="IPR036291">
    <property type="entry name" value="NAD(P)-bd_dom_sf"/>
</dbReference>
<reference evidence="5 6" key="1">
    <citation type="submission" date="2012-12" db="EMBL/GenBank/DDBJ databases">
        <title>Whole genome shotgun sequence of Gordonia hirsuta NBRC 16056.</title>
        <authorList>
            <person name="Isaki-Nakamura S."/>
            <person name="Hosoyama A."/>
            <person name="Tsuchikane K."/>
            <person name="Katsumata H."/>
            <person name="Baba S."/>
            <person name="Yamazaki S."/>
            <person name="Fujita N."/>
        </authorList>
    </citation>
    <scope>NUCLEOTIDE SEQUENCE [LARGE SCALE GENOMIC DNA]</scope>
    <source>
        <strain evidence="5 6">NBRC 16056</strain>
    </source>
</reference>
<dbReference type="OrthoDB" id="9797931at2"/>
<dbReference type="RefSeq" id="WP_005939371.1">
    <property type="nucleotide sequence ID" value="NZ_ATVK01000048.1"/>
</dbReference>
<dbReference type="InterPro" id="IPR013154">
    <property type="entry name" value="ADH-like_N"/>
</dbReference>
<dbReference type="STRING" id="1121927.GOHSU_18_01340"/>
<dbReference type="SUPFAM" id="SSF50129">
    <property type="entry name" value="GroES-like"/>
    <property type="match status" value="1"/>
</dbReference>
<dbReference type="InterPro" id="IPR011032">
    <property type="entry name" value="GroES-like_sf"/>
</dbReference>
<proteinExistence type="inferred from homology"/>
<sequence>MKAVVCHRGELSVQEMPAPVPGRGQVLITVERCGICGSDLHARAHADQLADSAAAVGYHSAMRPADQVVLGHEIVGTVAGYGPGARRKWKLGTRVVGLPIVQDGASEAGVRMVGFDKDAIGGYAEQVVLQESFTFEVPERLDADIAAFTEPLSVALHAVRRGSVQKKQPAYVIGCGPIGLAVILILKAAGVRTVIASDYSARRRDLAIDCGADVVVDPALEDPLTAAPYHGPLASMPELLSFAFDAIGKVRRIPGLPWTQLLRAGNRLGVGPAGPVIFECVGVPGILDRLVTAAPLRTRIVVAGVCMEPDTFRPAIAVNKEIDMRFVFGYDPGEFAETLRMLAAGKIDPRPLHTGTVGLEQVAEAFDDLGSPDGHAKILVNPQA</sequence>
<evidence type="ECO:0000259" key="4">
    <source>
        <dbReference type="Pfam" id="PF08240"/>
    </source>
</evidence>
<dbReference type="InterPro" id="IPR002328">
    <property type="entry name" value="ADH_Zn_CS"/>
</dbReference>
<accession>L7L8W5</accession>
<evidence type="ECO:0000313" key="5">
    <source>
        <dbReference type="EMBL" id="GAC57379.1"/>
    </source>
</evidence>
<evidence type="ECO:0000259" key="3">
    <source>
        <dbReference type="Pfam" id="PF00107"/>
    </source>
</evidence>
<dbReference type="eggNOG" id="COG1063">
    <property type="taxonomic scope" value="Bacteria"/>
</dbReference>
<dbReference type="GO" id="GO:0016491">
    <property type="term" value="F:oxidoreductase activity"/>
    <property type="evidence" value="ECO:0007669"/>
    <property type="project" value="UniProtKB-KW"/>
</dbReference>
<comment type="caution">
    <text evidence="5">The sequence shown here is derived from an EMBL/GenBank/DDBJ whole genome shotgun (WGS) entry which is preliminary data.</text>
</comment>